<evidence type="ECO:0000256" key="1">
    <source>
        <dbReference type="SAM" id="MobiDB-lite"/>
    </source>
</evidence>
<gene>
    <name evidence="2" type="ORF">SEMRO_1791_G297790.1</name>
</gene>
<organism evidence="2 3">
    <name type="scientific">Seminavis robusta</name>
    <dbReference type="NCBI Taxonomy" id="568900"/>
    <lineage>
        <taxon>Eukaryota</taxon>
        <taxon>Sar</taxon>
        <taxon>Stramenopiles</taxon>
        <taxon>Ochrophyta</taxon>
        <taxon>Bacillariophyta</taxon>
        <taxon>Bacillariophyceae</taxon>
        <taxon>Bacillariophycidae</taxon>
        <taxon>Naviculales</taxon>
        <taxon>Naviculaceae</taxon>
        <taxon>Seminavis</taxon>
    </lineage>
</organism>
<dbReference type="Proteomes" id="UP001153069">
    <property type="component" value="Unassembled WGS sequence"/>
</dbReference>
<name>A0A9N8ES59_9STRA</name>
<protein>
    <submittedName>
        <fullName evidence="2">Uncharacterized protein</fullName>
    </submittedName>
</protein>
<dbReference type="AlphaFoldDB" id="A0A9N8ES59"/>
<feature type="compositionally biased region" description="Basic residues" evidence="1">
    <location>
        <begin position="58"/>
        <end position="75"/>
    </location>
</feature>
<comment type="caution">
    <text evidence="2">The sequence shown here is derived from an EMBL/GenBank/DDBJ whole genome shotgun (WGS) entry which is preliminary data.</text>
</comment>
<feature type="compositionally biased region" description="Polar residues" evidence="1">
    <location>
        <begin position="141"/>
        <end position="150"/>
    </location>
</feature>
<keyword evidence="3" id="KW-1185">Reference proteome</keyword>
<sequence>MMKSQQTSCQSCPQHQVAVHEETVGAASSPLEMYLKSIISPEATGITLVQDNPLISSSRRRRRNNKKMKSRRRRCAFSSQALASPYMDTTDLLDDGQRWEAEPLDSSSEHSTDSTLGSSRTRMSASSSKPKLPKRRHSPIFNDTETPLNF</sequence>
<feature type="compositionally biased region" description="Low complexity" evidence="1">
    <location>
        <begin position="118"/>
        <end position="128"/>
    </location>
</feature>
<reference evidence="2" key="1">
    <citation type="submission" date="2020-06" db="EMBL/GenBank/DDBJ databases">
        <authorList>
            <consortium name="Plant Systems Biology data submission"/>
        </authorList>
    </citation>
    <scope>NUCLEOTIDE SEQUENCE</scope>
    <source>
        <strain evidence="2">D6</strain>
    </source>
</reference>
<evidence type="ECO:0000313" key="3">
    <source>
        <dbReference type="Proteomes" id="UP001153069"/>
    </source>
</evidence>
<evidence type="ECO:0000313" key="2">
    <source>
        <dbReference type="EMBL" id="CAB9526187.1"/>
    </source>
</evidence>
<proteinExistence type="predicted"/>
<accession>A0A9N8ES59</accession>
<feature type="region of interest" description="Disordered" evidence="1">
    <location>
        <begin position="49"/>
        <end position="150"/>
    </location>
</feature>
<dbReference type="EMBL" id="CAICTM010001789">
    <property type="protein sequence ID" value="CAB9526187.1"/>
    <property type="molecule type" value="Genomic_DNA"/>
</dbReference>
<feature type="compositionally biased region" description="Basic and acidic residues" evidence="1">
    <location>
        <begin position="95"/>
        <end position="112"/>
    </location>
</feature>